<dbReference type="GO" id="GO:0005484">
    <property type="term" value="F:SNAP receptor activity"/>
    <property type="evidence" value="ECO:0007669"/>
    <property type="project" value="TreeGrafter"/>
</dbReference>
<dbReference type="InterPro" id="IPR000928">
    <property type="entry name" value="SNAP-25_dom"/>
</dbReference>
<evidence type="ECO:0000256" key="5">
    <source>
        <dbReference type="ARBA" id="ARBA00023054"/>
    </source>
</evidence>
<dbReference type="Gene3D" id="1.20.5.110">
    <property type="match status" value="2"/>
</dbReference>
<reference evidence="11" key="1">
    <citation type="submission" date="2022-01" db="EMBL/GenBank/DDBJ databases">
        <title>Genome Sequence Resource for Two Populations of Ditylenchus destructor, the Migratory Endoparasitic Phytonematode.</title>
        <authorList>
            <person name="Zhang H."/>
            <person name="Lin R."/>
            <person name="Xie B."/>
        </authorList>
    </citation>
    <scope>NUCLEOTIDE SEQUENCE</scope>
    <source>
        <strain evidence="11">BazhouSP</strain>
    </source>
</reference>
<dbReference type="SMART" id="SM00397">
    <property type="entry name" value="t_SNARE"/>
    <property type="match status" value="2"/>
</dbReference>
<evidence type="ECO:0000256" key="2">
    <source>
        <dbReference type="ARBA" id="ARBA00022599"/>
    </source>
</evidence>
<evidence type="ECO:0000256" key="8">
    <source>
        <dbReference type="SAM" id="Coils"/>
    </source>
</evidence>
<dbReference type="SUPFAM" id="SSF58038">
    <property type="entry name" value="SNARE fusion complex"/>
    <property type="match status" value="2"/>
</dbReference>
<evidence type="ECO:0000256" key="3">
    <source>
        <dbReference type="ARBA" id="ARBA00022737"/>
    </source>
</evidence>
<evidence type="ECO:0000256" key="1">
    <source>
        <dbReference type="ARBA" id="ARBA00009480"/>
    </source>
</evidence>
<dbReference type="PROSITE" id="PS50192">
    <property type="entry name" value="T_SNARE"/>
    <property type="match status" value="2"/>
</dbReference>
<keyword evidence="2" id="KW-0771">Synaptosome</keyword>
<gene>
    <name evidence="11" type="ORF">DdX_16518</name>
</gene>
<evidence type="ECO:0000256" key="7">
    <source>
        <dbReference type="RuleBase" id="RU003496"/>
    </source>
</evidence>
<comment type="caution">
    <text evidence="11">The sequence shown here is derived from an EMBL/GenBank/DDBJ whole genome shotgun (WGS) entry which is preliminary data.</text>
</comment>
<dbReference type="InterPro" id="IPR000727">
    <property type="entry name" value="T_SNARE_dom"/>
</dbReference>
<dbReference type="GO" id="GO:0098793">
    <property type="term" value="C:presynapse"/>
    <property type="evidence" value="ECO:0007669"/>
    <property type="project" value="GOC"/>
</dbReference>
<feature type="coiled-coil region" evidence="8">
    <location>
        <begin position="133"/>
        <end position="167"/>
    </location>
</feature>
<keyword evidence="4" id="KW-0770">Synapse</keyword>
<keyword evidence="3" id="KW-0677">Repeat</keyword>
<dbReference type="CDD" id="cd15885">
    <property type="entry name" value="SNARE_SNAP25C"/>
    <property type="match status" value="1"/>
</dbReference>
<dbReference type="GO" id="GO:0016082">
    <property type="term" value="P:synaptic vesicle priming"/>
    <property type="evidence" value="ECO:0007669"/>
    <property type="project" value="TreeGrafter"/>
</dbReference>
<dbReference type="CDD" id="cd15889">
    <property type="entry name" value="SNARE_SNAP25N_23N"/>
    <property type="match status" value="1"/>
</dbReference>
<evidence type="ECO:0000256" key="6">
    <source>
        <dbReference type="ARBA" id="ARBA00034102"/>
    </source>
</evidence>
<dbReference type="EMBL" id="JAKKPZ010000135">
    <property type="protein sequence ID" value="KAI1700769.1"/>
    <property type="molecule type" value="Genomic_DNA"/>
</dbReference>
<dbReference type="GO" id="GO:0031201">
    <property type="term" value="C:SNARE complex"/>
    <property type="evidence" value="ECO:0007669"/>
    <property type="project" value="TreeGrafter"/>
</dbReference>
<dbReference type="GO" id="GO:0043005">
    <property type="term" value="C:neuron projection"/>
    <property type="evidence" value="ECO:0007669"/>
    <property type="project" value="UniProtKB-KW"/>
</dbReference>
<dbReference type="AlphaFoldDB" id="A0AAD4MQ96"/>
<evidence type="ECO:0000313" key="11">
    <source>
        <dbReference type="EMBL" id="KAI1700769.1"/>
    </source>
</evidence>
<organism evidence="11 12">
    <name type="scientific">Ditylenchus destructor</name>
    <dbReference type="NCBI Taxonomy" id="166010"/>
    <lineage>
        <taxon>Eukaryota</taxon>
        <taxon>Metazoa</taxon>
        <taxon>Ecdysozoa</taxon>
        <taxon>Nematoda</taxon>
        <taxon>Chromadorea</taxon>
        <taxon>Rhabditida</taxon>
        <taxon>Tylenchina</taxon>
        <taxon>Tylenchomorpha</taxon>
        <taxon>Sphaerularioidea</taxon>
        <taxon>Anguinidae</taxon>
        <taxon>Anguininae</taxon>
        <taxon>Ditylenchus</taxon>
    </lineage>
</organism>
<protein>
    <recommendedName>
        <fullName evidence="7">Synaptosomal-associated protein</fullName>
    </recommendedName>
</protein>
<feature type="region of interest" description="Disordered" evidence="9">
    <location>
        <begin position="267"/>
        <end position="291"/>
    </location>
</feature>
<name>A0AAD4MQ96_9BILA</name>
<evidence type="ECO:0000313" key="12">
    <source>
        <dbReference type="Proteomes" id="UP001201812"/>
    </source>
</evidence>
<dbReference type="GO" id="GO:0005886">
    <property type="term" value="C:plasma membrane"/>
    <property type="evidence" value="ECO:0007669"/>
    <property type="project" value="TreeGrafter"/>
</dbReference>
<feature type="region of interest" description="Disordered" evidence="9">
    <location>
        <begin position="1"/>
        <end position="60"/>
    </location>
</feature>
<dbReference type="Proteomes" id="UP001201812">
    <property type="component" value="Unassembled WGS sequence"/>
</dbReference>
<dbReference type="PANTHER" id="PTHR19305">
    <property type="entry name" value="SYNAPTOSOMAL ASSOCIATED PROTEIN"/>
    <property type="match status" value="1"/>
</dbReference>
<keyword evidence="12" id="KW-1185">Reference proteome</keyword>
<feature type="domain" description="T-SNARE coiled-coil homology" evidence="10">
    <location>
        <begin position="226"/>
        <end position="288"/>
    </location>
</feature>
<feature type="domain" description="T-SNARE coiled-coil homology" evidence="10">
    <location>
        <begin position="102"/>
        <end position="164"/>
    </location>
</feature>
<dbReference type="Pfam" id="PF00835">
    <property type="entry name" value="SNAP-25"/>
    <property type="match status" value="1"/>
</dbReference>
<evidence type="ECO:0000256" key="9">
    <source>
        <dbReference type="SAM" id="MobiDB-lite"/>
    </source>
</evidence>
<dbReference type="FunFam" id="1.20.5.110:FF:000007">
    <property type="entry name" value="Synaptosomal-associated protein"/>
    <property type="match status" value="1"/>
</dbReference>
<dbReference type="GO" id="GO:0019905">
    <property type="term" value="F:syntaxin binding"/>
    <property type="evidence" value="ECO:0007669"/>
    <property type="project" value="TreeGrafter"/>
</dbReference>
<comment type="subcellular location">
    <subcellularLocation>
        <location evidence="6">Synapse</location>
        <location evidence="6">Synaptosome</location>
    </subcellularLocation>
</comment>
<comment type="similarity">
    <text evidence="1 7">Belongs to the SNAP-25 family.</text>
</comment>
<evidence type="ECO:0000256" key="4">
    <source>
        <dbReference type="ARBA" id="ARBA00023018"/>
    </source>
</evidence>
<dbReference type="GO" id="GO:0031629">
    <property type="term" value="P:synaptic vesicle fusion to presynaptic active zone membrane"/>
    <property type="evidence" value="ECO:0007669"/>
    <property type="project" value="TreeGrafter"/>
</dbReference>
<feature type="compositionally biased region" description="Polar residues" evidence="9">
    <location>
        <begin position="26"/>
        <end position="41"/>
    </location>
</feature>
<dbReference type="FunFam" id="1.20.5.110:FF:000018">
    <property type="entry name" value="Synaptosomal-associated protein"/>
    <property type="match status" value="1"/>
</dbReference>
<evidence type="ECO:0000259" key="10">
    <source>
        <dbReference type="PROSITE" id="PS50192"/>
    </source>
</evidence>
<proteinExistence type="inferred from homology"/>
<keyword evidence="5 8" id="KW-0175">Coiled coil</keyword>
<accession>A0AAD4MQ96</accession>
<dbReference type="PROSITE" id="PS51257">
    <property type="entry name" value="PROKAR_LIPOPROTEIN"/>
    <property type="match status" value="1"/>
</dbReference>
<sequence length="291" mass="32061">MKSARLINMTSTTSMSSCSSLPRGQDNPTTSNGSGPPINSKQQRRQRFQAGGPSTFSTTTYSSKLNASLQHSLENGTVEEHEGLLLPGDMSDELKNLNVNIDKTVVDSLESTRRMLALCEESKEAGIKTLVMLDDQGEQLERVEGNLDTINQDMKEAEEHLKGMEKCCGLCILPCAKGGDFEKNAEYSKTWKKDDDGGVISDQPRITVGDSGMGPQGGYITRITNDAREEEMDENVQQVSTMVGNLRNMAIDMSTEVSNQNRQLDRIQDKAQSNETRVDSANKRTNKLLTK</sequence>
<dbReference type="PANTHER" id="PTHR19305:SF14">
    <property type="entry name" value="SYNAPTOSOMAL-ASSOCIATED PROTEIN-RELATED"/>
    <property type="match status" value="1"/>
</dbReference>
<feature type="compositionally biased region" description="Low complexity" evidence="9">
    <location>
        <begin position="9"/>
        <end position="20"/>
    </location>
</feature>